<organism evidence="1 2">
    <name type="scientific">Acanthoscelides obtectus</name>
    <name type="common">Bean weevil</name>
    <name type="synonym">Bruchus obtectus</name>
    <dbReference type="NCBI Taxonomy" id="200917"/>
    <lineage>
        <taxon>Eukaryota</taxon>
        <taxon>Metazoa</taxon>
        <taxon>Ecdysozoa</taxon>
        <taxon>Arthropoda</taxon>
        <taxon>Hexapoda</taxon>
        <taxon>Insecta</taxon>
        <taxon>Pterygota</taxon>
        <taxon>Neoptera</taxon>
        <taxon>Endopterygota</taxon>
        <taxon>Coleoptera</taxon>
        <taxon>Polyphaga</taxon>
        <taxon>Cucujiformia</taxon>
        <taxon>Chrysomeloidea</taxon>
        <taxon>Chrysomelidae</taxon>
        <taxon>Bruchinae</taxon>
        <taxon>Bruchini</taxon>
        <taxon>Acanthoscelides</taxon>
    </lineage>
</organism>
<evidence type="ECO:0000313" key="1">
    <source>
        <dbReference type="EMBL" id="CAH1958011.1"/>
    </source>
</evidence>
<sequence>MWLMVPSVYVLQIFCYRTINKQKLQPCSNLCSSPLCLLWPLLPLNHYPKRMLSPKLSLWRSLNSSLLPTLPLLWLPHSHTPPTTLLQLPTLLITHLFTPLDILHIHPTLLLLWFKLLNKYLIY</sequence>
<dbReference type="EMBL" id="CAKOFQ010006675">
    <property type="protein sequence ID" value="CAH1958011.1"/>
    <property type="molecule type" value="Genomic_DNA"/>
</dbReference>
<comment type="caution">
    <text evidence="1">The sequence shown here is derived from an EMBL/GenBank/DDBJ whole genome shotgun (WGS) entry which is preliminary data.</text>
</comment>
<accession>A0A9P0JNR9</accession>
<gene>
    <name evidence="1" type="ORF">ACAOBT_LOCUS2414</name>
</gene>
<protein>
    <submittedName>
        <fullName evidence="1">Uncharacterized protein</fullName>
    </submittedName>
</protein>
<dbReference type="AlphaFoldDB" id="A0A9P0JNR9"/>
<keyword evidence="2" id="KW-1185">Reference proteome</keyword>
<dbReference type="Proteomes" id="UP001152888">
    <property type="component" value="Unassembled WGS sequence"/>
</dbReference>
<proteinExistence type="predicted"/>
<name>A0A9P0JNR9_ACAOB</name>
<reference evidence="1" key="1">
    <citation type="submission" date="2022-03" db="EMBL/GenBank/DDBJ databases">
        <authorList>
            <person name="Sayadi A."/>
        </authorList>
    </citation>
    <scope>NUCLEOTIDE SEQUENCE</scope>
</reference>
<evidence type="ECO:0000313" key="2">
    <source>
        <dbReference type="Proteomes" id="UP001152888"/>
    </source>
</evidence>